<comment type="caution">
    <text evidence="2">The sequence shown here is derived from an EMBL/GenBank/DDBJ whole genome shotgun (WGS) entry which is preliminary data.</text>
</comment>
<feature type="transmembrane region" description="Helical" evidence="1">
    <location>
        <begin position="64"/>
        <end position="83"/>
    </location>
</feature>
<name>A0A7C9TNC2_9BURK</name>
<feature type="transmembrane region" description="Helical" evidence="1">
    <location>
        <begin position="125"/>
        <end position="143"/>
    </location>
</feature>
<keyword evidence="1" id="KW-0472">Membrane</keyword>
<accession>A0A7C9TNC2</accession>
<feature type="transmembrane region" description="Helical" evidence="1">
    <location>
        <begin position="36"/>
        <end position="57"/>
    </location>
</feature>
<keyword evidence="3" id="KW-1185">Reference proteome</keyword>
<evidence type="ECO:0000256" key="1">
    <source>
        <dbReference type="SAM" id="Phobius"/>
    </source>
</evidence>
<dbReference type="EMBL" id="JAAGOH010000054">
    <property type="protein sequence ID" value="NDY93944.1"/>
    <property type="molecule type" value="Genomic_DNA"/>
</dbReference>
<sequence length="238" mass="26096">MAVTALLIPLLFWAATLALKFSHPALYVELVQEDNVLELMQCCLYTIAAASALRLGLALREAGLRTAGVLHLLLAALLLLVALEEASWGQRLFGLETPAFFERHNRQHEISLHNLAPVHGRLHKLYLLAGLYGALGWLLSWPWRRQAGAGRCRLVDLVVPAWPACSGFAVLAAVYYCLVVYPAAVMPYLIARDQEPAETCLAWAVGVALWCNGQRLQQYMRLRGQDTPAQAAAGSAKA</sequence>
<protein>
    <submittedName>
        <fullName evidence="2">Uncharacterized protein</fullName>
    </submittedName>
</protein>
<proteinExistence type="predicted"/>
<gene>
    <name evidence="2" type="ORF">G3A44_22385</name>
</gene>
<keyword evidence="1" id="KW-0812">Transmembrane</keyword>
<evidence type="ECO:0000313" key="2">
    <source>
        <dbReference type="EMBL" id="NDY93944.1"/>
    </source>
</evidence>
<organism evidence="2 3">
    <name type="scientific">Ideonella livida</name>
    <dbReference type="NCBI Taxonomy" id="2707176"/>
    <lineage>
        <taxon>Bacteria</taxon>
        <taxon>Pseudomonadati</taxon>
        <taxon>Pseudomonadota</taxon>
        <taxon>Betaproteobacteria</taxon>
        <taxon>Burkholderiales</taxon>
        <taxon>Sphaerotilaceae</taxon>
        <taxon>Ideonella</taxon>
    </lineage>
</organism>
<keyword evidence="1" id="KW-1133">Transmembrane helix</keyword>
<dbReference type="RefSeq" id="WP_163459970.1">
    <property type="nucleotide sequence ID" value="NZ_JAAGOH010000054.1"/>
</dbReference>
<feature type="transmembrane region" description="Helical" evidence="1">
    <location>
        <begin position="164"/>
        <end position="190"/>
    </location>
</feature>
<dbReference type="AlphaFoldDB" id="A0A7C9TNC2"/>
<dbReference type="Proteomes" id="UP000484255">
    <property type="component" value="Unassembled WGS sequence"/>
</dbReference>
<reference evidence="2 3" key="1">
    <citation type="submission" date="2020-02" db="EMBL/GenBank/DDBJ databases">
        <title>Ideonella bacterium strain TBM-1.</title>
        <authorList>
            <person name="Chen W.-M."/>
        </authorList>
    </citation>
    <scope>NUCLEOTIDE SEQUENCE [LARGE SCALE GENOMIC DNA]</scope>
    <source>
        <strain evidence="2 3">TBM-1</strain>
    </source>
</reference>
<evidence type="ECO:0000313" key="3">
    <source>
        <dbReference type="Proteomes" id="UP000484255"/>
    </source>
</evidence>